<reference evidence="2 3" key="1">
    <citation type="journal article" date="2019" name="Int. J. Syst. Evol. Microbiol.">
        <title>The Global Catalogue of Microorganisms (GCM) 10K type strain sequencing project: providing services to taxonomists for standard genome sequencing and annotation.</title>
        <authorList>
            <consortium name="The Broad Institute Genomics Platform"/>
            <consortium name="The Broad Institute Genome Sequencing Center for Infectious Disease"/>
            <person name="Wu L."/>
            <person name="Ma J."/>
        </authorList>
    </citation>
    <scope>NUCLEOTIDE SEQUENCE [LARGE SCALE GENOMIC DNA]</scope>
    <source>
        <strain evidence="2 3">CGMCC 1.12553</strain>
    </source>
</reference>
<comment type="caution">
    <text evidence="2">The sequence shown here is derived from an EMBL/GenBank/DDBJ whole genome shotgun (WGS) entry which is preliminary data.</text>
</comment>
<keyword evidence="1" id="KW-1133">Transmembrane helix</keyword>
<protein>
    <submittedName>
        <fullName evidence="2">Uncharacterized protein</fullName>
    </submittedName>
</protein>
<evidence type="ECO:0000256" key="1">
    <source>
        <dbReference type="SAM" id="Phobius"/>
    </source>
</evidence>
<name>A0ABD5PIC2_9EURY</name>
<organism evidence="2 3">
    <name type="scientific">Halobium salinum</name>
    <dbReference type="NCBI Taxonomy" id="1364940"/>
    <lineage>
        <taxon>Archaea</taxon>
        <taxon>Methanobacteriati</taxon>
        <taxon>Methanobacteriota</taxon>
        <taxon>Stenosarchaea group</taxon>
        <taxon>Halobacteria</taxon>
        <taxon>Halobacteriales</taxon>
        <taxon>Haloferacaceae</taxon>
        <taxon>Halobium</taxon>
    </lineage>
</organism>
<proteinExistence type="predicted"/>
<keyword evidence="1" id="KW-0472">Membrane</keyword>
<evidence type="ECO:0000313" key="2">
    <source>
        <dbReference type="EMBL" id="MFC4360553.1"/>
    </source>
</evidence>
<evidence type="ECO:0000313" key="3">
    <source>
        <dbReference type="Proteomes" id="UP001595921"/>
    </source>
</evidence>
<dbReference type="EMBL" id="JBHSDS010000017">
    <property type="protein sequence ID" value="MFC4360553.1"/>
    <property type="molecule type" value="Genomic_DNA"/>
</dbReference>
<sequence length="87" mass="9313">MDRIRVSPGPAANAAFRYGTVAGAVPGLVTIGLLYATGRLTLALAAYTLFILFPVYLVFVATLLSSWLGYGKDSTSLRPVYQERGSK</sequence>
<dbReference type="Proteomes" id="UP001595921">
    <property type="component" value="Unassembled WGS sequence"/>
</dbReference>
<keyword evidence="3" id="KW-1185">Reference proteome</keyword>
<feature type="transmembrane region" description="Helical" evidence="1">
    <location>
        <begin position="15"/>
        <end position="37"/>
    </location>
</feature>
<dbReference type="AlphaFoldDB" id="A0ABD5PIC2"/>
<gene>
    <name evidence="2" type="ORF">ACFO0N_21610</name>
</gene>
<feature type="transmembrane region" description="Helical" evidence="1">
    <location>
        <begin position="44"/>
        <end position="70"/>
    </location>
</feature>
<dbReference type="RefSeq" id="WP_267620839.1">
    <property type="nucleotide sequence ID" value="NZ_JAODIW010000005.1"/>
</dbReference>
<keyword evidence="1" id="KW-0812">Transmembrane</keyword>
<accession>A0ABD5PIC2</accession>